<dbReference type="PANTHER" id="PTHR43479:SF7">
    <property type="entry name" value="TETR-FAMILY TRANSCRIPTIONAL REGULATOR"/>
    <property type="match status" value="1"/>
</dbReference>
<evidence type="ECO:0000259" key="3">
    <source>
        <dbReference type="PROSITE" id="PS50977"/>
    </source>
</evidence>
<organism evidence="4 5">
    <name type="scientific">Sphingomonas plantiphila</name>
    <dbReference type="NCBI Taxonomy" id="3163295"/>
    <lineage>
        <taxon>Bacteria</taxon>
        <taxon>Pseudomonadati</taxon>
        <taxon>Pseudomonadota</taxon>
        <taxon>Alphaproteobacteria</taxon>
        <taxon>Sphingomonadales</taxon>
        <taxon>Sphingomonadaceae</taxon>
        <taxon>Sphingomonas</taxon>
    </lineage>
</organism>
<evidence type="ECO:0000256" key="1">
    <source>
        <dbReference type="ARBA" id="ARBA00023125"/>
    </source>
</evidence>
<accession>A0ABW8YKN1</accession>
<dbReference type="EMBL" id="JBELQC010000001">
    <property type="protein sequence ID" value="MFL9840846.1"/>
    <property type="molecule type" value="Genomic_DNA"/>
</dbReference>
<dbReference type="Proteomes" id="UP001629244">
    <property type="component" value="Unassembled WGS sequence"/>
</dbReference>
<dbReference type="Gene3D" id="1.10.357.10">
    <property type="entry name" value="Tetracycline Repressor, domain 2"/>
    <property type="match status" value="1"/>
</dbReference>
<dbReference type="InterPro" id="IPR050624">
    <property type="entry name" value="HTH-type_Tx_Regulator"/>
</dbReference>
<dbReference type="InterPro" id="IPR001647">
    <property type="entry name" value="HTH_TetR"/>
</dbReference>
<dbReference type="PANTHER" id="PTHR43479">
    <property type="entry name" value="ACREF/ENVCD OPERON REPRESSOR-RELATED"/>
    <property type="match status" value="1"/>
</dbReference>
<keyword evidence="1 2" id="KW-0238">DNA-binding</keyword>
<evidence type="ECO:0000313" key="4">
    <source>
        <dbReference type="EMBL" id="MFL9840846.1"/>
    </source>
</evidence>
<evidence type="ECO:0000256" key="2">
    <source>
        <dbReference type="PROSITE-ProRule" id="PRU00335"/>
    </source>
</evidence>
<keyword evidence="5" id="KW-1185">Reference proteome</keyword>
<feature type="domain" description="HTH tetR-type" evidence="3">
    <location>
        <begin position="18"/>
        <end position="78"/>
    </location>
</feature>
<evidence type="ECO:0000313" key="5">
    <source>
        <dbReference type="Proteomes" id="UP001629244"/>
    </source>
</evidence>
<feature type="DNA-binding region" description="H-T-H motif" evidence="2">
    <location>
        <begin position="41"/>
        <end position="60"/>
    </location>
</feature>
<dbReference type="Pfam" id="PF00440">
    <property type="entry name" value="TetR_N"/>
    <property type="match status" value="1"/>
</dbReference>
<dbReference type="PROSITE" id="PS50977">
    <property type="entry name" value="HTH_TETR_2"/>
    <property type="match status" value="1"/>
</dbReference>
<dbReference type="InterPro" id="IPR009057">
    <property type="entry name" value="Homeodomain-like_sf"/>
</dbReference>
<dbReference type="SUPFAM" id="SSF46689">
    <property type="entry name" value="Homeodomain-like"/>
    <property type="match status" value="1"/>
</dbReference>
<sequence length="194" mass="20815">MDHKIEKREAVSSDARVLRSRAALRAALVELVAERPFAEITVAALTERAGVGYATFFRHYPDLAAVLAEVADGLIAELLELLVPLLRARDGLAVMRALTAEVSARRQLAHALLTGAGDSMRQTITRRAIEQAMAAPTDTPGGLPRELAVTHLVGATLTILTWWLDRAPETAADEVAAMLDRLVLAPVLADQVPG</sequence>
<dbReference type="RefSeq" id="WP_408077772.1">
    <property type="nucleotide sequence ID" value="NZ_JBELQC010000001.1"/>
</dbReference>
<name>A0ABW8YKN1_9SPHN</name>
<gene>
    <name evidence="4" type="ORF">ABS767_07740</name>
</gene>
<comment type="caution">
    <text evidence="4">The sequence shown here is derived from an EMBL/GenBank/DDBJ whole genome shotgun (WGS) entry which is preliminary data.</text>
</comment>
<proteinExistence type="predicted"/>
<reference evidence="4 5" key="1">
    <citation type="submission" date="2024-06" db="EMBL/GenBank/DDBJ databases">
        <authorList>
            <person name="Kaempfer P."/>
            <person name="Viver T."/>
        </authorList>
    </citation>
    <scope>NUCLEOTIDE SEQUENCE [LARGE SCALE GENOMIC DNA]</scope>
    <source>
        <strain evidence="4 5">ST-64</strain>
    </source>
</reference>
<protein>
    <submittedName>
        <fullName evidence="4">TetR family transcriptional regulator</fullName>
    </submittedName>
</protein>